<dbReference type="AlphaFoldDB" id="A0A3N1HJA3"/>
<protein>
    <recommendedName>
        <fullName evidence="4">Cell wall-associated NlpC family hydrolase</fullName>
    </recommendedName>
</protein>
<proteinExistence type="predicted"/>
<keyword evidence="1" id="KW-0732">Signal</keyword>
<feature type="chain" id="PRO_5017992484" description="Cell wall-associated NlpC family hydrolase" evidence="1">
    <location>
        <begin position="24"/>
        <end position="172"/>
    </location>
</feature>
<dbReference type="InterPro" id="IPR038765">
    <property type="entry name" value="Papain-like_cys_pep_sf"/>
</dbReference>
<dbReference type="RefSeq" id="WP_123747475.1">
    <property type="nucleotide sequence ID" value="NZ_RJKM01000001.1"/>
</dbReference>
<dbReference type="EMBL" id="RJKM01000001">
    <property type="protein sequence ID" value="ROP42546.1"/>
    <property type="molecule type" value="Genomic_DNA"/>
</dbReference>
<evidence type="ECO:0000256" key="1">
    <source>
        <dbReference type="SAM" id="SignalP"/>
    </source>
</evidence>
<keyword evidence="3" id="KW-1185">Reference proteome</keyword>
<name>A0A3N1HJA3_9PSEU</name>
<feature type="signal peptide" evidence="1">
    <location>
        <begin position="1"/>
        <end position="23"/>
    </location>
</feature>
<dbReference type="SUPFAM" id="SSF54001">
    <property type="entry name" value="Cysteine proteinases"/>
    <property type="match status" value="1"/>
</dbReference>
<dbReference type="Gene3D" id="3.90.1720.10">
    <property type="entry name" value="endopeptidase domain like (from Nostoc punctiforme)"/>
    <property type="match status" value="1"/>
</dbReference>
<comment type="caution">
    <text evidence="2">The sequence shown here is derived from an EMBL/GenBank/DDBJ whole genome shotgun (WGS) entry which is preliminary data.</text>
</comment>
<gene>
    <name evidence="2" type="ORF">EDD40_8050</name>
</gene>
<accession>A0A3N1HJA3</accession>
<reference evidence="2 3" key="1">
    <citation type="submission" date="2018-11" db="EMBL/GenBank/DDBJ databases">
        <title>Sequencing the genomes of 1000 actinobacteria strains.</title>
        <authorList>
            <person name="Klenk H.-P."/>
        </authorList>
    </citation>
    <scope>NUCLEOTIDE SEQUENCE [LARGE SCALE GENOMIC DNA]</scope>
    <source>
        <strain evidence="2 3">DSM 44231</strain>
    </source>
</reference>
<evidence type="ECO:0000313" key="3">
    <source>
        <dbReference type="Proteomes" id="UP000268727"/>
    </source>
</evidence>
<organism evidence="2 3">
    <name type="scientific">Saccharothrix texasensis</name>
    <dbReference type="NCBI Taxonomy" id="103734"/>
    <lineage>
        <taxon>Bacteria</taxon>
        <taxon>Bacillati</taxon>
        <taxon>Actinomycetota</taxon>
        <taxon>Actinomycetes</taxon>
        <taxon>Pseudonocardiales</taxon>
        <taxon>Pseudonocardiaceae</taxon>
        <taxon>Saccharothrix</taxon>
    </lineage>
</organism>
<evidence type="ECO:0008006" key="4">
    <source>
        <dbReference type="Google" id="ProtNLM"/>
    </source>
</evidence>
<evidence type="ECO:0000313" key="2">
    <source>
        <dbReference type="EMBL" id="ROP42546.1"/>
    </source>
</evidence>
<dbReference type="Proteomes" id="UP000268727">
    <property type="component" value="Unassembled WGS sequence"/>
</dbReference>
<dbReference type="OrthoDB" id="9815928at2"/>
<sequence length="172" mass="18755">MSTRTLIAALACTAAFQAPIAHAADDPGALIACGTTEADRVTSREEALARSQSWLDARVPYSQQACYRNEHGSYRTDCSGYVSMAWGLTHSRTTTTLREVAAEIPRADLRPGDALTTSYHAALFVRWADDAKSEPVVREQTGPDGAAPVERKWTAQTANAYTPLRYYRVTGD</sequence>